<dbReference type="GO" id="GO:0000287">
    <property type="term" value="F:magnesium ion binding"/>
    <property type="evidence" value="ECO:0007669"/>
    <property type="project" value="TreeGrafter"/>
</dbReference>
<dbReference type="GO" id="GO:0018114">
    <property type="term" value="F:threonine racemase activity"/>
    <property type="evidence" value="ECO:0007669"/>
    <property type="project" value="TreeGrafter"/>
</dbReference>
<dbReference type="InterPro" id="IPR001926">
    <property type="entry name" value="TrpB-like_PALP"/>
</dbReference>
<dbReference type="Pfam" id="PF00291">
    <property type="entry name" value="PALP"/>
    <property type="match status" value="1"/>
</dbReference>
<dbReference type="AlphaFoldDB" id="A0A5C6RL82"/>
<keyword evidence="7" id="KW-1185">Reference proteome</keyword>
<dbReference type="OrthoDB" id="9811476at2"/>
<evidence type="ECO:0000256" key="2">
    <source>
        <dbReference type="ARBA" id="ARBA00010869"/>
    </source>
</evidence>
<dbReference type="InterPro" id="IPR036052">
    <property type="entry name" value="TrpB-like_PALP_sf"/>
</dbReference>
<reference evidence="6 7" key="1">
    <citation type="submission" date="2019-08" db="EMBL/GenBank/DDBJ databases">
        <title>Genome of Phaeodactylibacter luteus.</title>
        <authorList>
            <person name="Bowman J.P."/>
        </authorList>
    </citation>
    <scope>NUCLEOTIDE SEQUENCE [LARGE SCALE GENOMIC DNA]</scope>
    <source>
        <strain evidence="6 7">KCTC 42180</strain>
    </source>
</reference>
<organism evidence="6 7">
    <name type="scientific">Phaeodactylibacter luteus</name>
    <dbReference type="NCBI Taxonomy" id="1564516"/>
    <lineage>
        <taxon>Bacteria</taxon>
        <taxon>Pseudomonadati</taxon>
        <taxon>Bacteroidota</taxon>
        <taxon>Saprospiria</taxon>
        <taxon>Saprospirales</taxon>
        <taxon>Haliscomenobacteraceae</taxon>
        <taxon>Phaeodactylibacter</taxon>
    </lineage>
</organism>
<dbReference type="PANTHER" id="PTHR43050">
    <property type="entry name" value="SERINE / THREONINE RACEMASE FAMILY MEMBER"/>
    <property type="match status" value="1"/>
</dbReference>
<dbReference type="GO" id="GO:0030170">
    <property type="term" value="F:pyridoxal phosphate binding"/>
    <property type="evidence" value="ECO:0007669"/>
    <property type="project" value="TreeGrafter"/>
</dbReference>
<comment type="similarity">
    <text evidence="2">Belongs to the serine/threonine dehydratase family.</text>
</comment>
<protein>
    <submittedName>
        <fullName evidence="6">Threonine/serine dehydratase</fullName>
    </submittedName>
</protein>
<gene>
    <name evidence="6" type="ORF">FRY97_15705</name>
</gene>
<proteinExistence type="inferred from homology"/>
<dbReference type="PANTHER" id="PTHR43050:SF1">
    <property type="entry name" value="SERINE RACEMASE"/>
    <property type="match status" value="1"/>
</dbReference>
<sequence length="318" mass="33863">MQWLTNIPSAADIETAHEAIGPHIHRTPVLTCRAIDALSGAALYFKCENFQKIGAFKMRGASSAALRLSKEQLKRGLATHSSGNHAQAVALSAKQLGVPAHIVMPEGAPVIKRAATAGYGANIYTCANTLEARESTLEEVVEKTGAAFIHPYNDYNVIAGQATCAKELLEDVEGLSALIAPVGGGGLISGTALSAKYFAPGIPVYGAEPERVNDAFRSLQAGSIQANSRIDTIADGLRTNLGDKTFGIMQAELKQILTVSEEEIVSAMRLIWERMKIIIEPSCAVPLAALLRYPEPFQGKRVGIILTGGNVDVEQLPF</sequence>
<dbReference type="GO" id="GO:0005524">
    <property type="term" value="F:ATP binding"/>
    <property type="evidence" value="ECO:0007669"/>
    <property type="project" value="TreeGrafter"/>
</dbReference>
<dbReference type="GO" id="GO:0003941">
    <property type="term" value="F:L-serine ammonia-lyase activity"/>
    <property type="evidence" value="ECO:0007669"/>
    <property type="project" value="TreeGrafter"/>
</dbReference>
<evidence type="ECO:0000313" key="6">
    <source>
        <dbReference type="EMBL" id="TXB62082.1"/>
    </source>
</evidence>
<accession>A0A5C6RL82</accession>
<dbReference type="SUPFAM" id="SSF53686">
    <property type="entry name" value="Tryptophan synthase beta subunit-like PLP-dependent enzymes"/>
    <property type="match status" value="1"/>
</dbReference>
<dbReference type="Proteomes" id="UP000321580">
    <property type="component" value="Unassembled WGS sequence"/>
</dbReference>
<evidence type="ECO:0000313" key="7">
    <source>
        <dbReference type="Proteomes" id="UP000321580"/>
    </source>
</evidence>
<evidence type="ECO:0000256" key="4">
    <source>
        <dbReference type="ARBA" id="ARBA00023239"/>
    </source>
</evidence>
<feature type="domain" description="Tryptophan synthase beta chain-like PALP" evidence="5">
    <location>
        <begin position="22"/>
        <end position="308"/>
    </location>
</feature>
<keyword evidence="4" id="KW-0456">Lyase</keyword>
<dbReference type="GO" id="GO:0030378">
    <property type="term" value="F:serine racemase activity"/>
    <property type="evidence" value="ECO:0007669"/>
    <property type="project" value="TreeGrafter"/>
</dbReference>
<dbReference type="GO" id="GO:0070179">
    <property type="term" value="P:D-serine biosynthetic process"/>
    <property type="evidence" value="ECO:0007669"/>
    <property type="project" value="TreeGrafter"/>
</dbReference>
<comment type="caution">
    <text evidence="6">The sequence shown here is derived from an EMBL/GenBank/DDBJ whole genome shotgun (WGS) entry which is preliminary data.</text>
</comment>
<dbReference type="EMBL" id="VOOR01000037">
    <property type="protein sequence ID" value="TXB62082.1"/>
    <property type="molecule type" value="Genomic_DNA"/>
</dbReference>
<dbReference type="FunFam" id="3.40.50.1100:FF:000007">
    <property type="entry name" value="L-threonine dehydratase catabolic TdcB"/>
    <property type="match status" value="1"/>
</dbReference>
<dbReference type="Gene3D" id="3.40.50.1100">
    <property type="match status" value="2"/>
</dbReference>
<evidence type="ECO:0000259" key="5">
    <source>
        <dbReference type="Pfam" id="PF00291"/>
    </source>
</evidence>
<keyword evidence="3" id="KW-0663">Pyridoxal phosphate</keyword>
<dbReference type="CDD" id="cd01562">
    <property type="entry name" value="Thr-dehyd"/>
    <property type="match status" value="1"/>
</dbReference>
<evidence type="ECO:0000256" key="3">
    <source>
        <dbReference type="ARBA" id="ARBA00022898"/>
    </source>
</evidence>
<name>A0A5C6RL82_9BACT</name>
<dbReference type="RefSeq" id="WP_147168513.1">
    <property type="nucleotide sequence ID" value="NZ_VOOR01000037.1"/>
</dbReference>
<evidence type="ECO:0000256" key="1">
    <source>
        <dbReference type="ARBA" id="ARBA00001933"/>
    </source>
</evidence>
<comment type="cofactor">
    <cofactor evidence="1">
        <name>pyridoxal 5'-phosphate</name>
        <dbReference type="ChEBI" id="CHEBI:597326"/>
    </cofactor>
</comment>